<name>A0A5C6P3S0_9TELE</name>
<dbReference type="Proteomes" id="UP000324091">
    <property type="component" value="Chromosome 14"/>
</dbReference>
<comment type="caution">
    <text evidence="2">The sequence shown here is derived from an EMBL/GenBank/DDBJ whole genome shotgun (WGS) entry which is preliminary data.</text>
</comment>
<evidence type="ECO:0000313" key="3">
    <source>
        <dbReference type="Proteomes" id="UP000324091"/>
    </source>
</evidence>
<reference evidence="2 3" key="1">
    <citation type="submission" date="2019-04" db="EMBL/GenBank/DDBJ databases">
        <title>Chromosome genome assembly for Takifugu flavidus.</title>
        <authorList>
            <person name="Xiao S."/>
        </authorList>
    </citation>
    <scope>NUCLEOTIDE SEQUENCE [LARGE SCALE GENOMIC DNA]</scope>
    <source>
        <strain evidence="2">HTHZ2018</strain>
        <tissue evidence="2">Muscle</tissue>
    </source>
</reference>
<organism evidence="2 3">
    <name type="scientific">Takifugu flavidus</name>
    <name type="common">sansaifugu</name>
    <dbReference type="NCBI Taxonomy" id="433684"/>
    <lineage>
        <taxon>Eukaryota</taxon>
        <taxon>Metazoa</taxon>
        <taxon>Chordata</taxon>
        <taxon>Craniata</taxon>
        <taxon>Vertebrata</taxon>
        <taxon>Euteleostomi</taxon>
        <taxon>Actinopterygii</taxon>
        <taxon>Neopterygii</taxon>
        <taxon>Teleostei</taxon>
        <taxon>Neoteleostei</taxon>
        <taxon>Acanthomorphata</taxon>
        <taxon>Eupercaria</taxon>
        <taxon>Tetraodontiformes</taxon>
        <taxon>Tetradontoidea</taxon>
        <taxon>Tetraodontidae</taxon>
        <taxon>Takifugu</taxon>
    </lineage>
</organism>
<evidence type="ECO:0000256" key="1">
    <source>
        <dbReference type="SAM" id="MobiDB-lite"/>
    </source>
</evidence>
<dbReference type="EMBL" id="RHFK02000006">
    <property type="protein sequence ID" value="TWW74402.1"/>
    <property type="molecule type" value="Genomic_DNA"/>
</dbReference>
<evidence type="ECO:0000313" key="2">
    <source>
        <dbReference type="EMBL" id="TWW74402.1"/>
    </source>
</evidence>
<keyword evidence="3" id="KW-1185">Reference proteome</keyword>
<accession>A0A5C6P3S0</accession>
<proteinExistence type="predicted"/>
<gene>
    <name evidence="2" type="ORF">D4764_14G0004050</name>
</gene>
<protein>
    <submittedName>
        <fullName evidence="2">Uncharacterized protein</fullName>
    </submittedName>
</protein>
<feature type="compositionally biased region" description="Low complexity" evidence="1">
    <location>
        <begin position="21"/>
        <end position="34"/>
    </location>
</feature>
<dbReference type="AlphaFoldDB" id="A0A5C6P3S0"/>
<sequence length="111" mass="11560">MPKPPHLVPLNAEEQRPYSRAPPRAGLPGLPGRATHGKQVLGHRGPLPEPGLGAGQVGECLVAGSLPMESGWAQPKEATWDPLGPFHLQEGPRGLGALCVGWRLKAGTTAA</sequence>
<feature type="region of interest" description="Disordered" evidence="1">
    <location>
        <begin position="1"/>
        <end position="53"/>
    </location>
</feature>